<proteinExistence type="predicted"/>
<evidence type="ECO:0000313" key="1">
    <source>
        <dbReference type="EMBL" id="TBH74311.1"/>
    </source>
</evidence>
<accession>A0A4Q9BEX4</accession>
<dbReference type="Pfam" id="PF05164">
    <property type="entry name" value="ZapA"/>
    <property type="match status" value="1"/>
</dbReference>
<dbReference type="OrthoDB" id="965420at2"/>
<organism evidence="1 2">
    <name type="scientific">Aquirufa antheringensis</name>
    <dbReference type="NCBI Taxonomy" id="2516559"/>
    <lineage>
        <taxon>Bacteria</taxon>
        <taxon>Pseudomonadati</taxon>
        <taxon>Bacteroidota</taxon>
        <taxon>Cytophagia</taxon>
        <taxon>Cytophagales</taxon>
        <taxon>Flectobacillaceae</taxon>
        <taxon>Aquirufa</taxon>
    </lineage>
</organism>
<keyword evidence="2" id="KW-1185">Reference proteome</keyword>
<keyword evidence="1" id="KW-0132">Cell division</keyword>
<evidence type="ECO:0000313" key="2">
    <source>
        <dbReference type="Proteomes" id="UP000293583"/>
    </source>
</evidence>
<dbReference type="RefSeq" id="WP_130894924.1">
    <property type="nucleotide sequence ID" value="NZ_JAANOM010000001.1"/>
</dbReference>
<reference evidence="1 2" key="1">
    <citation type="submission" date="2019-02" db="EMBL/GenBank/DDBJ databases">
        <title>Genome of a new Bacteroidetes strain.</title>
        <authorList>
            <person name="Pitt A."/>
        </authorList>
    </citation>
    <scope>NUCLEOTIDE SEQUENCE [LARGE SCALE GENOMIC DNA]</scope>
    <source>
        <strain evidence="1 2">103A-SOEBACH</strain>
    </source>
</reference>
<dbReference type="GO" id="GO:0051301">
    <property type="term" value="P:cell division"/>
    <property type="evidence" value="ECO:0007669"/>
    <property type="project" value="UniProtKB-KW"/>
</dbReference>
<dbReference type="SUPFAM" id="SSF102829">
    <property type="entry name" value="Cell division protein ZapA-like"/>
    <property type="match status" value="1"/>
</dbReference>
<dbReference type="Proteomes" id="UP000293583">
    <property type="component" value="Unassembled WGS sequence"/>
</dbReference>
<dbReference type="InterPro" id="IPR007838">
    <property type="entry name" value="Cell_div_ZapA-like"/>
</dbReference>
<dbReference type="EMBL" id="SEWY01000002">
    <property type="protein sequence ID" value="TBH74311.1"/>
    <property type="molecule type" value="Genomic_DNA"/>
</dbReference>
<protein>
    <submittedName>
        <fullName evidence="1">Cell division protein ZapA</fullName>
    </submittedName>
</protein>
<gene>
    <name evidence="1" type="ORF">EWU20_04010</name>
</gene>
<sequence>MNPKIPCNLLVGIQSIALRVSPGEEAYVRNAASLVNRLVRYYEQETNSSDPAAVMAMVALDLAMCGLKFDAEHNSLQDDVLEENNELLSLAAEFTV</sequence>
<dbReference type="InterPro" id="IPR036192">
    <property type="entry name" value="Cell_div_ZapA-like_sf"/>
</dbReference>
<comment type="caution">
    <text evidence="1">The sequence shown here is derived from an EMBL/GenBank/DDBJ whole genome shotgun (WGS) entry which is preliminary data.</text>
</comment>
<name>A0A4Q9BEX4_9BACT</name>
<keyword evidence="1" id="KW-0131">Cell cycle</keyword>
<dbReference type="AlphaFoldDB" id="A0A4Q9BEX4"/>